<dbReference type="Pfam" id="PF00004">
    <property type="entry name" value="AAA"/>
    <property type="match status" value="1"/>
</dbReference>
<dbReference type="Gene3D" id="3.40.50.300">
    <property type="entry name" value="P-loop containing nucleotide triphosphate hydrolases"/>
    <property type="match status" value="1"/>
</dbReference>
<accession>A0A2T6BC26</accession>
<proteinExistence type="predicted"/>
<dbReference type="GO" id="GO:0005524">
    <property type="term" value="F:ATP binding"/>
    <property type="evidence" value="ECO:0007669"/>
    <property type="project" value="InterPro"/>
</dbReference>
<dbReference type="GO" id="GO:0006270">
    <property type="term" value="P:DNA replication initiation"/>
    <property type="evidence" value="ECO:0007669"/>
    <property type="project" value="TreeGrafter"/>
</dbReference>
<keyword evidence="2" id="KW-0378">Hydrolase</keyword>
<dbReference type="Gene3D" id="1.10.8.60">
    <property type="match status" value="1"/>
</dbReference>
<name>A0A2T6BC26_9RHOB</name>
<dbReference type="SUPFAM" id="SSF52540">
    <property type="entry name" value="P-loop containing nucleoside triphosphate hydrolases"/>
    <property type="match status" value="1"/>
</dbReference>
<gene>
    <name evidence="2" type="ORF">C8N34_101503</name>
</gene>
<feature type="domain" description="ATPase AAA-type core" evidence="1">
    <location>
        <begin position="43"/>
        <end position="75"/>
    </location>
</feature>
<evidence type="ECO:0000313" key="2">
    <source>
        <dbReference type="EMBL" id="PTX53582.1"/>
    </source>
</evidence>
<protein>
    <submittedName>
        <fullName evidence="2">Holliday junction DNA helicase ruvB-like protein</fullName>
    </submittedName>
</protein>
<dbReference type="OrthoDB" id="7390113at2"/>
<keyword evidence="2" id="KW-0347">Helicase</keyword>
<evidence type="ECO:0000313" key="3">
    <source>
        <dbReference type="Proteomes" id="UP000244224"/>
    </source>
</evidence>
<keyword evidence="3" id="KW-1185">Reference proteome</keyword>
<keyword evidence="2" id="KW-0547">Nucleotide-binding</keyword>
<keyword evidence="2" id="KW-0067">ATP-binding</keyword>
<dbReference type="Proteomes" id="UP000244224">
    <property type="component" value="Unassembled WGS sequence"/>
</dbReference>
<dbReference type="AlphaFoldDB" id="A0A2T6BC26"/>
<comment type="caution">
    <text evidence="2">The sequence shown here is derived from an EMBL/GenBank/DDBJ whole genome shotgun (WGS) entry which is preliminary data.</text>
</comment>
<evidence type="ECO:0000259" key="1">
    <source>
        <dbReference type="Pfam" id="PF00004"/>
    </source>
</evidence>
<reference evidence="2 3" key="1">
    <citation type="submission" date="2018-04" db="EMBL/GenBank/DDBJ databases">
        <title>Genomic Encyclopedia of Archaeal and Bacterial Type Strains, Phase II (KMG-II): from individual species to whole genera.</title>
        <authorList>
            <person name="Goeker M."/>
        </authorList>
    </citation>
    <scope>NUCLEOTIDE SEQUENCE [LARGE SCALE GENOMIC DNA]</scope>
    <source>
        <strain evidence="2 3">DSM 21823</strain>
    </source>
</reference>
<dbReference type="RefSeq" id="WP_108127309.1">
    <property type="nucleotide sequence ID" value="NZ_QBKP01000001.1"/>
</dbReference>
<dbReference type="EMBL" id="QBKP01000001">
    <property type="protein sequence ID" value="PTX53582.1"/>
    <property type="molecule type" value="Genomic_DNA"/>
</dbReference>
<dbReference type="InterPro" id="IPR027417">
    <property type="entry name" value="P-loop_NTPase"/>
</dbReference>
<dbReference type="GO" id="GO:0004386">
    <property type="term" value="F:helicase activity"/>
    <property type="evidence" value="ECO:0007669"/>
    <property type="project" value="UniProtKB-KW"/>
</dbReference>
<organism evidence="2 3">
    <name type="scientific">Gemmobacter caeni</name>
    <dbReference type="NCBI Taxonomy" id="589035"/>
    <lineage>
        <taxon>Bacteria</taxon>
        <taxon>Pseudomonadati</taxon>
        <taxon>Pseudomonadota</taxon>
        <taxon>Alphaproteobacteria</taxon>
        <taxon>Rhodobacterales</taxon>
        <taxon>Paracoccaceae</taxon>
        <taxon>Gemmobacter</taxon>
    </lineage>
</organism>
<dbReference type="InterPro" id="IPR003959">
    <property type="entry name" value="ATPase_AAA_core"/>
</dbReference>
<dbReference type="GO" id="GO:0016887">
    <property type="term" value="F:ATP hydrolysis activity"/>
    <property type="evidence" value="ECO:0007669"/>
    <property type="project" value="InterPro"/>
</dbReference>
<dbReference type="PANTHER" id="PTHR30050:SF5">
    <property type="entry name" value="DNAA REGULATORY INACTIVATOR HDA"/>
    <property type="match status" value="1"/>
</dbReference>
<dbReference type="GO" id="GO:0005886">
    <property type="term" value="C:plasma membrane"/>
    <property type="evidence" value="ECO:0007669"/>
    <property type="project" value="TreeGrafter"/>
</dbReference>
<sequence>MTAQLAFDLPARASLRREDFFASPANAMALATLEAGGWPLDKLLLIGPPGSGKTHLAHIWAARAGATLLEAAALGQTDVDARATGPVVLEDAATVAGDARAETALFHLHNRLAERRLPFLMTAATPPRDWGIRLPDLLSRMQGTALTRIEPPDDALLSAVLVKQFSDRQIAVPPALIPWLVARMGRSLAEARNLVADLDALALARGVPISRTLAAEVLDSA</sequence>
<dbReference type="PANTHER" id="PTHR30050">
    <property type="entry name" value="CHROMOSOMAL REPLICATION INITIATOR PROTEIN DNAA"/>
    <property type="match status" value="1"/>
</dbReference>
<dbReference type="GO" id="GO:0003688">
    <property type="term" value="F:DNA replication origin binding"/>
    <property type="evidence" value="ECO:0007669"/>
    <property type="project" value="TreeGrafter"/>
</dbReference>